<dbReference type="InterPro" id="IPR020845">
    <property type="entry name" value="AMP-binding_CS"/>
</dbReference>
<dbReference type="PROSITE" id="PS00455">
    <property type="entry name" value="AMP_BINDING"/>
    <property type="match status" value="1"/>
</dbReference>
<dbReference type="Pfam" id="PF00501">
    <property type="entry name" value="AMP-binding"/>
    <property type="match status" value="1"/>
</dbReference>
<name>A0A373FS89_COMTE</name>
<evidence type="ECO:0000313" key="4">
    <source>
        <dbReference type="EMBL" id="RGE47026.1"/>
    </source>
</evidence>
<feature type="domain" description="AMP-dependent synthetase/ligase" evidence="3">
    <location>
        <begin position="31"/>
        <end position="464"/>
    </location>
</feature>
<evidence type="ECO:0000313" key="5">
    <source>
        <dbReference type="Proteomes" id="UP000261948"/>
    </source>
</evidence>
<dbReference type="Pfam" id="PF23562">
    <property type="entry name" value="AMP-binding_C_3"/>
    <property type="match status" value="1"/>
</dbReference>
<evidence type="ECO:0000259" key="3">
    <source>
        <dbReference type="Pfam" id="PF00501"/>
    </source>
</evidence>
<dbReference type="Gene3D" id="3.40.50.12780">
    <property type="entry name" value="N-terminal domain of ligase-like"/>
    <property type="match status" value="1"/>
</dbReference>
<dbReference type="CDD" id="cd05907">
    <property type="entry name" value="VL_LC_FACS_like"/>
    <property type="match status" value="1"/>
</dbReference>
<dbReference type="OrthoDB" id="9766486at2"/>
<dbReference type="PANTHER" id="PTHR43272">
    <property type="entry name" value="LONG-CHAIN-FATTY-ACID--COA LIGASE"/>
    <property type="match status" value="1"/>
</dbReference>
<dbReference type="GO" id="GO:0005524">
    <property type="term" value="F:ATP binding"/>
    <property type="evidence" value="ECO:0007669"/>
    <property type="project" value="UniProtKB-KW"/>
</dbReference>
<keyword evidence="5" id="KW-1185">Reference proteome</keyword>
<protein>
    <submittedName>
        <fullName evidence="4">Long-chain fatty acid--CoA ligase</fullName>
    </submittedName>
</protein>
<organism evidence="4 5">
    <name type="scientific">Comamonas testosteroni</name>
    <name type="common">Pseudomonas testosteroni</name>
    <dbReference type="NCBI Taxonomy" id="285"/>
    <lineage>
        <taxon>Bacteria</taxon>
        <taxon>Pseudomonadati</taxon>
        <taxon>Pseudomonadota</taxon>
        <taxon>Betaproteobacteria</taxon>
        <taxon>Burkholderiales</taxon>
        <taxon>Comamonadaceae</taxon>
        <taxon>Comamonas</taxon>
    </lineage>
</organism>
<accession>A0A373FS89</accession>
<proteinExistence type="predicted"/>
<keyword evidence="2" id="KW-0067">ATP-binding</keyword>
<evidence type="ECO:0000256" key="2">
    <source>
        <dbReference type="ARBA" id="ARBA00022840"/>
    </source>
</evidence>
<sequence>MTQADALELDSSLPQGIHQAQTLPQLLALRAKATPAGEAYREFDEASNQWKSLSWADTAQRVARWSRALMASSLPTGARVAILLPNGLDAMCIDQACLRCGLVPVPLHAIDNAGSIAYILQDSQASLLILAQMQTWERICATGQDLPDLQTVVLAHQGQQDEAVHDHRPAIDANAAPEVLRLAQKNLLSRQDWLQHGDAQNPPLPAPPQASDLAGIVYTSGTTGKPKGVMLTHGNVVSDVHAVMQRVQADEQDVFLSFLPLSHTFERTTGYYFAVATGSCVAYARSVALLSADMKNVKPTVLISVPRIYERVYAKVQETLAQSPVKQKLFQAAVNKGWKVFCQTQGISTPQTAAVDAGWASYLPWLVLKALVAKPLLEQFGGRLRVAVSGGAPLSPTIAQCFLGLGLPMIQGYGMTETSPVVAANALEDNRPESVGKVLPGIEVRIGDDQELQVRGPVVMKGYWNRPEDTARSFTADGWLKTGDQAAIEEGRIRIKGRIKEIIVTSTGEKVPPNDVEQAIMVDPLFEQVFVVGEDRPFIACVAVLNDGEWKSIAQSLGLNPDSDESLHHSAAERAVLARIEKQTANFAKYAVPRAAHLVREAWTIDNGLMTPTLKLKRKNLMAHYADAIEQMYGKPADSWKSRSN</sequence>
<dbReference type="SUPFAM" id="SSF56801">
    <property type="entry name" value="Acetyl-CoA synthetase-like"/>
    <property type="match status" value="1"/>
</dbReference>
<keyword evidence="1" id="KW-0547">Nucleotide-binding</keyword>
<reference evidence="4 5" key="1">
    <citation type="submission" date="2018-08" db="EMBL/GenBank/DDBJ databases">
        <title>Comamonas testosteroni strain SWCO2.</title>
        <authorList>
            <person name="Jiang N."/>
            <person name="Zhang X.Z."/>
        </authorList>
    </citation>
    <scope>NUCLEOTIDE SEQUENCE [LARGE SCALE GENOMIC DNA]</scope>
    <source>
        <strain evidence="4 5">SWCO2</strain>
    </source>
</reference>
<keyword evidence="4" id="KW-0436">Ligase</keyword>
<dbReference type="InterPro" id="IPR000873">
    <property type="entry name" value="AMP-dep_synth/lig_dom"/>
</dbReference>
<dbReference type="Proteomes" id="UP000261948">
    <property type="component" value="Unassembled WGS sequence"/>
</dbReference>
<dbReference type="EMBL" id="QURR01000001">
    <property type="protein sequence ID" value="RGE47026.1"/>
    <property type="molecule type" value="Genomic_DNA"/>
</dbReference>
<dbReference type="GO" id="GO:0004467">
    <property type="term" value="F:long-chain fatty acid-CoA ligase activity"/>
    <property type="evidence" value="ECO:0007669"/>
    <property type="project" value="TreeGrafter"/>
</dbReference>
<evidence type="ECO:0000256" key="1">
    <source>
        <dbReference type="ARBA" id="ARBA00022741"/>
    </source>
</evidence>
<dbReference type="AlphaFoldDB" id="A0A373FS89"/>
<dbReference type="PANTHER" id="PTHR43272:SF33">
    <property type="entry name" value="AMP-BINDING DOMAIN-CONTAINING PROTEIN-RELATED"/>
    <property type="match status" value="1"/>
</dbReference>
<comment type="caution">
    <text evidence="4">The sequence shown here is derived from an EMBL/GenBank/DDBJ whole genome shotgun (WGS) entry which is preliminary data.</text>
</comment>
<gene>
    <name evidence="4" type="ORF">DZC30_01080</name>
</gene>
<dbReference type="GO" id="GO:0016020">
    <property type="term" value="C:membrane"/>
    <property type="evidence" value="ECO:0007669"/>
    <property type="project" value="TreeGrafter"/>
</dbReference>
<dbReference type="InterPro" id="IPR042099">
    <property type="entry name" value="ANL_N_sf"/>
</dbReference>